<keyword evidence="2" id="KW-1185">Reference proteome</keyword>
<comment type="caution">
    <text evidence="1">The sequence shown here is derived from an EMBL/GenBank/DDBJ whole genome shotgun (WGS) entry which is preliminary data.</text>
</comment>
<proteinExistence type="predicted"/>
<protein>
    <submittedName>
        <fullName evidence="1">Uncharacterized protein</fullName>
    </submittedName>
</protein>
<evidence type="ECO:0000313" key="2">
    <source>
        <dbReference type="Proteomes" id="UP001305414"/>
    </source>
</evidence>
<organism evidence="1 2">
    <name type="scientific">Xylaria bambusicola</name>
    <dbReference type="NCBI Taxonomy" id="326684"/>
    <lineage>
        <taxon>Eukaryota</taxon>
        <taxon>Fungi</taxon>
        <taxon>Dikarya</taxon>
        <taxon>Ascomycota</taxon>
        <taxon>Pezizomycotina</taxon>
        <taxon>Sordariomycetes</taxon>
        <taxon>Xylariomycetidae</taxon>
        <taxon>Xylariales</taxon>
        <taxon>Xylariaceae</taxon>
        <taxon>Xylaria</taxon>
    </lineage>
</organism>
<name>A0AAN7UQD8_9PEZI</name>
<sequence>MDSKWQAYFQVQCGTGVDAGKLNAHLWRSLATALHSDFDTPRRSAIRSFNIIITTLIYDPPFFSVPFREFENISRVAAKP</sequence>
<dbReference type="EMBL" id="JAWHQM010000020">
    <property type="protein sequence ID" value="KAK5631629.1"/>
    <property type="molecule type" value="Genomic_DNA"/>
</dbReference>
<accession>A0AAN7UQD8</accession>
<evidence type="ECO:0000313" key="1">
    <source>
        <dbReference type="EMBL" id="KAK5631629.1"/>
    </source>
</evidence>
<dbReference type="Proteomes" id="UP001305414">
    <property type="component" value="Unassembled WGS sequence"/>
</dbReference>
<gene>
    <name evidence="1" type="ORF">RRF57_007343</name>
</gene>
<reference evidence="1 2" key="1">
    <citation type="submission" date="2023-10" db="EMBL/GenBank/DDBJ databases">
        <title>Draft genome sequence of Xylaria bambusicola isolate GMP-LS, the root and basal stem rot pathogen of sugarcane in Indonesia.</title>
        <authorList>
            <person name="Selvaraj P."/>
            <person name="Muralishankar V."/>
            <person name="Muruganantham S."/>
            <person name="Sp S."/>
            <person name="Haryani S."/>
            <person name="Lau K.J.X."/>
            <person name="Naqvi N.I."/>
        </authorList>
    </citation>
    <scope>NUCLEOTIDE SEQUENCE [LARGE SCALE GENOMIC DNA]</scope>
    <source>
        <strain evidence="1">GMP-LS</strain>
    </source>
</reference>
<dbReference type="AlphaFoldDB" id="A0AAN7UQD8"/>